<evidence type="ECO:0000256" key="2">
    <source>
        <dbReference type="PIRSR" id="PIRSR613078-2"/>
    </source>
</evidence>
<evidence type="ECO:0000256" key="1">
    <source>
        <dbReference type="ARBA" id="ARBA00022801"/>
    </source>
</evidence>
<dbReference type="HOGENOM" id="CLU_033323_9_5_10"/>
<dbReference type="STRING" id="929556.Solca_1862"/>
<dbReference type="SUPFAM" id="SSF53254">
    <property type="entry name" value="Phosphoglycerate mutase-like"/>
    <property type="match status" value="1"/>
</dbReference>
<dbReference type="InterPro" id="IPR051695">
    <property type="entry name" value="Phosphoglycerate_Mutase"/>
</dbReference>
<dbReference type="Pfam" id="PF00300">
    <property type="entry name" value="His_Phos_1"/>
    <property type="match status" value="1"/>
</dbReference>
<dbReference type="GO" id="GO:0004331">
    <property type="term" value="F:fructose-2,6-bisphosphate 2-phosphatase activity"/>
    <property type="evidence" value="ECO:0007669"/>
    <property type="project" value="TreeGrafter"/>
</dbReference>
<dbReference type="CDD" id="cd07067">
    <property type="entry name" value="HP_PGM_like"/>
    <property type="match status" value="1"/>
</dbReference>
<reference evidence="3" key="1">
    <citation type="submission" date="2012-02" db="EMBL/GenBank/DDBJ databases">
        <title>The complete genome of Solitalea canadensis DSM 3403.</title>
        <authorList>
            <consortium name="US DOE Joint Genome Institute (JGI-PGF)"/>
            <person name="Lucas S."/>
            <person name="Copeland A."/>
            <person name="Lapidus A."/>
            <person name="Glavina del Rio T."/>
            <person name="Dalin E."/>
            <person name="Tice H."/>
            <person name="Bruce D."/>
            <person name="Goodwin L."/>
            <person name="Pitluck S."/>
            <person name="Peters L."/>
            <person name="Ovchinnikova G."/>
            <person name="Lu M."/>
            <person name="Kyrpides N."/>
            <person name="Mavromatis K."/>
            <person name="Ivanova N."/>
            <person name="Brettin T."/>
            <person name="Detter J.C."/>
            <person name="Han C."/>
            <person name="Larimer F."/>
            <person name="Land M."/>
            <person name="Hauser L."/>
            <person name="Markowitz V."/>
            <person name="Cheng J.-F."/>
            <person name="Hugenholtz P."/>
            <person name="Woyke T."/>
            <person name="Wu D."/>
            <person name="Spring S."/>
            <person name="Schroeder M."/>
            <person name="Kopitz M."/>
            <person name="Brambilla E."/>
            <person name="Klenk H.-P."/>
            <person name="Eisen J.A."/>
        </authorList>
    </citation>
    <scope>NUCLEOTIDE SEQUENCE</scope>
    <source>
        <strain evidence="3">DSM 3403</strain>
    </source>
</reference>
<protein>
    <submittedName>
        <fullName evidence="3">Fructose-2,6-bisphosphatase</fullName>
    </submittedName>
</protein>
<organism evidence="3 4">
    <name type="scientific">Solitalea canadensis (strain ATCC 29591 / DSM 3403 / JCM 21819 / LMG 8368 / NBRC 15130 / NCIMB 12057 / USAM 9D)</name>
    <name type="common">Flexibacter canadensis</name>
    <dbReference type="NCBI Taxonomy" id="929556"/>
    <lineage>
        <taxon>Bacteria</taxon>
        <taxon>Pseudomonadati</taxon>
        <taxon>Bacteroidota</taxon>
        <taxon>Sphingobacteriia</taxon>
        <taxon>Sphingobacteriales</taxon>
        <taxon>Sphingobacteriaceae</taxon>
        <taxon>Solitalea</taxon>
    </lineage>
</organism>
<dbReference type="PROSITE" id="PS00175">
    <property type="entry name" value="PG_MUTASE"/>
    <property type="match status" value="1"/>
</dbReference>
<feature type="binding site" evidence="2">
    <location>
        <begin position="30"/>
        <end position="37"/>
    </location>
    <ligand>
        <name>substrate</name>
    </ligand>
</feature>
<feature type="binding site" evidence="2">
    <location>
        <position position="81"/>
    </location>
    <ligand>
        <name>substrate</name>
    </ligand>
</feature>
<dbReference type="GO" id="GO:0005829">
    <property type="term" value="C:cytosol"/>
    <property type="evidence" value="ECO:0007669"/>
    <property type="project" value="TreeGrafter"/>
</dbReference>
<proteinExistence type="predicted"/>
<gene>
    <name evidence="3" type="ordered locus">Solca_1862</name>
</gene>
<dbReference type="PANTHER" id="PTHR46517:SF1">
    <property type="entry name" value="FRUCTOSE-2,6-BISPHOSPHATASE TIGAR"/>
    <property type="match status" value="1"/>
</dbReference>
<evidence type="ECO:0000313" key="4">
    <source>
        <dbReference type="Proteomes" id="UP000007590"/>
    </source>
</evidence>
<dbReference type="SMART" id="SM00855">
    <property type="entry name" value="PGAM"/>
    <property type="match status" value="1"/>
</dbReference>
<dbReference type="eggNOG" id="COG0406">
    <property type="taxonomic scope" value="Bacteria"/>
</dbReference>
<accession>H8KQQ2</accession>
<dbReference type="InterPro" id="IPR029033">
    <property type="entry name" value="His_PPase_superfam"/>
</dbReference>
<dbReference type="EMBL" id="CP003349">
    <property type="protein sequence ID" value="AFD06923.1"/>
    <property type="molecule type" value="Genomic_DNA"/>
</dbReference>
<keyword evidence="4" id="KW-1185">Reference proteome</keyword>
<dbReference type="OrthoDB" id="9782128at2"/>
<dbReference type="RefSeq" id="WP_014680150.1">
    <property type="nucleotide sequence ID" value="NC_017770.1"/>
</dbReference>
<dbReference type="Proteomes" id="UP000007590">
    <property type="component" value="Chromosome"/>
</dbReference>
<dbReference type="KEGG" id="scn:Solca_1862"/>
<dbReference type="Gene3D" id="3.40.50.1240">
    <property type="entry name" value="Phosphoglycerate mutase-like"/>
    <property type="match status" value="1"/>
</dbReference>
<dbReference type="GO" id="GO:0043456">
    <property type="term" value="P:regulation of pentose-phosphate shunt"/>
    <property type="evidence" value="ECO:0007669"/>
    <property type="project" value="TreeGrafter"/>
</dbReference>
<name>H8KQQ2_SOLCM</name>
<sequence>MEILSNHPAFLGEDVDLQNRDYQKILYIVRHGETDFNRSGVVQGRGVNTDLNDLGREQAQRFFETYRTVPFDKVYTSTLKRTHQTMHPFIEGGLQWEQHPGFDELDWGENEGKPYHSEVVQSFTAVTDAWTSGQYDVRFTGGESPLEVSKRQLEAIDHVLSQENEKQVLICMHGRAMRILLCGLLQIEFKHMDSFIHQNTSLYTLGYDGQRFEMLTFNSLAHLED</sequence>
<dbReference type="PANTHER" id="PTHR46517">
    <property type="entry name" value="FRUCTOSE-2,6-BISPHOSPHATASE TIGAR"/>
    <property type="match status" value="1"/>
</dbReference>
<dbReference type="InterPro" id="IPR001345">
    <property type="entry name" value="PG/BPGM_mutase_AS"/>
</dbReference>
<evidence type="ECO:0000313" key="3">
    <source>
        <dbReference type="EMBL" id="AFD06923.1"/>
    </source>
</evidence>
<keyword evidence="1" id="KW-0378">Hydrolase</keyword>
<dbReference type="GO" id="GO:0045820">
    <property type="term" value="P:negative regulation of glycolytic process"/>
    <property type="evidence" value="ECO:0007669"/>
    <property type="project" value="TreeGrafter"/>
</dbReference>
<dbReference type="InterPro" id="IPR013078">
    <property type="entry name" value="His_Pase_superF_clade-1"/>
</dbReference>
<dbReference type="AlphaFoldDB" id="H8KQQ2"/>